<evidence type="ECO:0000313" key="1">
    <source>
        <dbReference type="EMBL" id="CAI2165709.1"/>
    </source>
</evidence>
<protein>
    <submittedName>
        <fullName evidence="1">12761_t:CDS:1</fullName>
    </submittedName>
</protein>
<organism evidence="1 2">
    <name type="scientific">Funneliformis geosporum</name>
    <dbReference type="NCBI Taxonomy" id="1117311"/>
    <lineage>
        <taxon>Eukaryota</taxon>
        <taxon>Fungi</taxon>
        <taxon>Fungi incertae sedis</taxon>
        <taxon>Mucoromycota</taxon>
        <taxon>Glomeromycotina</taxon>
        <taxon>Glomeromycetes</taxon>
        <taxon>Glomerales</taxon>
        <taxon>Glomeraceae</taxon>
        <taxon>Funneliformis</taxon>
    </lineage>
</organism>
<dbReference type="EMBL" id="CAMKVN010000244">
    <property type="protein sequence ID" value="CAI2165709.1"/>
    <property type="molecule type" value="Genomic_DNA"/>
</dbReference>
<dbReference type="AlphaFoldDB" id="A0A9W4SER8"/>
<evidence type="ECO:0000313" key="2">
    <source>
        <dbReference type="Proteomes" id="UP001153678"/>
    </source>
</evidence>
<name>A0A9W4SER8_9GLOM</name>
<dbReference type="Proteomes" id="UP001153678">
    <property type="component" value="Unassembled WGS sequence"/>
</dbReference>
<proteinExistence type="predicted"/>
<keyword evidence="2" id="KW-1185">Reference proteome</keyword>
<comment type="caution">
    <text evidence="1">The sequence shown here is derived from an EMBL/GenBank/DDBJ whole genome shotgun (WGS) entry which is preliminary data.</text>
</comment>
<accession>A0A9W4SER8</accession>
<gene>
    <name evidence="1" type="ORF">FWILDA_LOCUS2207</name>
</gene>
<sequence length="39" mass="4463">MTSSIQQTRCGNFVPHVAFEERCNQMYGHLLLPLKGQLD</sequence>
<reference evidence="1" key="1">
    <citation type="submission" date="2022-08" db="EMBL/GenBank/DDBJ databases">
        <authorList>
            <person name="Kallberg Y."/>
            <person name="Tangrot J."/>
            <person name="Rosling A."/>
        </authorList>
    </citation>
    <scope>NUCLEOTIDE SEQUENCE</scope>
    <source>
        <strain evidence="1">Wild A</strain>
    </source>
</reference>